<organism evidence="3 4">
    <name type="scientific">Tritonibacter aquimaris</name>
    <dbReference type="NCBI Taxonomy" id="2663379"/>
    <lineage>
        <taxon>Bacteria</taxon>
        <taxon>Pseudomonadati</taxon>
        <taxon>Pseudomonadota</taxon>
        <taxon>Alphaproteobacteria</taxon>
        <taxon>Rhodobacterales</taxon>
        <taxon>Paracoccaceae</taxon>
        <taxon>Tritonibacter</taxon>
    </lineage>
</organism>
<keyword evidence="1" id="KW-1133">Transmembrane helix</keyword>
<comment type="caution">
    <text evidence="3">The sequence shown here is derived from an EMBL/GenBank/DDBJ whole genome shotgun (WGS) entry which is preliminary data.</text>
</comment>
<keyword evidence="1" id="KW-0472">Membrane</keyword>
<evidence type="ECO:0000313" key="4">
    <source>
        <dbReference type="Proteomes" id="UP000436694"/>
    </source>
</evidence>
<keyword evidence="2" id="KW-0732">Signal</keyword>
<proteinExistence type="predicted"/>
<dbReference type="Proteomes" id="UP000436694">
    <property type="component" value="Unassembled WGS sequence"/>
</dbReference>
<feature type="transmembrane region" description="Helical" evidence="1">
    <location>
        <begin position="179"/>
        <end position="198"/>
    </location>
</feature>
<sequence>MKKIIFSALAALTIATGSTQAATLLADGTYSAPNDLTRVQEGSTVYEFLELPNTLGMTAAVAQSTFSADGFVFAGFSHVNHLLEAFGFSGVTLPALGTYQTLGAGDAAGFAERLYSAHPTRPYILAGFQNDLGDPVHICISGSGSCGLDSGEIANFPNLLDGNPNSNVLMVREAAVAPVPLPATALLLAGGLAGFGALRRARKV</sequence>
<dbReference type="NCBIfam" id="TIGR03370">
    <property type="entry name" value="VPLPA-CTERM"/>
    <property type="match status" value="1"/>
</dbReference>
<protein>
    <submittedName>
        <fullName evidence="3">VPLPA-CTERM sorting domain-containing protein</fullName>
    </submittedName>
</protein>
<gene>
    <name evidence="3" type="ORF">GG681_00910</name>
</gene>
<accession>A0A844AT34</accession>
<evidence type="ECO:0000256" key="1">
    <source>
        <dbReference type="SAM" id="Phobius"/>
    </source>
</evidence>
<evidence type="ECO:0000313" key="3">
    <source>
        <dbReference type="EMBL" id="MQY41191.1"/>
    </source>
</evidence>
<dbReference type="EMBL" id="WIXK01000001">
    <property type="protein sequence ID" value="MQY41191.1"/>
    <property type="molecule type" value="Genomic_DNA"/>
</dbReference>
<feature type="chain" id="PRO_5032772448" evidence="2">
    <location>
        <begin position="22"/>
        <end position="204"/>
    </location>
</feature>
<feature type="signal peptide" evidence="2">
    <location>
        <begin position="1"/>
        <end position="21"/>
    </location>
</feature>
<name>A0A844AT34_9RHOB</name>
<dbReference type="AlphaFoldDB" id="A0A844AT34"/>
<dbReference type="RefSeq" id="WP_153544161.1">
    <property type="nucleotide sequence ID" value="NZ_WIXK01000001.1"/>
</dbReference>
<reference evidence="3 4" key="1">
    <citation type="submission" date="2019-10" db="EMBL/GenBank/DDBJ databases">
        <title>Epibacterium sp. nov., isolated from seawater.</title>
        <authorList>
            <person name="Zhang X."/>
            <person name="Li N."/>
        </authorList>
    </citation>
    <scope>NUCLEOTIDE SEQUENCE [LARGE SCALE GENOMIC DNA]</scope>
    <source>
        <strain evidence="3 4">SM1969</strain>
    </source>
</reference>
<keyword evidence="1" id="KW-0812">Transmembrane</keyword>
<dbReference type="InterPro" id="IPR022472">
    <property type="entry name" value="VPLPA-CTERM"/>
</dbReference>
<evidence type="ECO:0000256" key="2">
    <source>
        <dbReference type="SAM" id="SignalP"/>
    </source>
</evidence>
<keyword evidence="4" id="KW-1185">Reference proteome</keyword>